<feature type="region of interest" description="Disordered" evidence="1">
    <location>
        <begin position="138"/>
        <end position="158"/>
    </location>
</feature>
<feature type="compositionally biased region" description="Basic and acidic residues" evidence="1">
    <location>
        <begin position="141"/>
        <end position="158"/>
    </location>
</feature>
<organism evidence="2 3">
    <name type="scientific">Theobroma cacao</name>
    <name type="common">Cacao</name>
    <name type="synonym">Cocoa</name>
    <dbReference type="NCBI Taxonomy" id="3641"/>
    <lineage>
        <taxon>Eukaryota</taxon>
        <taxon>Viridiplantae</taxon>
        <taxon>Streptophyta</taxon>
        <taxon>Embryophyta</taxon>
        <taxon>Tracheophyta</taxon>
        <taxon>Spermatophyta</taxon>
        <taxon>Magnoliopsida</taxon>
        <taxon>eudicotyledons</taxon>
        <taxon>Gunneridae</taxon>
        <taxon>Pentapetalae</taxon>
        <taxon>rosids</taxon>
        <taxon>malvids</taxon>
        <taxon>Malvales</taxon>
        <taxon>Malvaceae</taxon>
        <taxon>Byttnerioideae</taxon>
        <taxon>Theobroma</taxon>
    </lineage>
</organism>
<evidence type="ECO:0000313" key="2">
    <source>
        <dbReference type="EMBL" id="EOX96418.1"/>
    </source>
</evidence>
<keyword evidence="3" id="KW-1185">Reference proteome</keyword>
<accession>A0A061E2A8</accession>
<name>A0A061E2A8_THECC</name>
<feature type="region of interest" description="Disordered" evidence="1">
    <location>
        <begin position="85"/>
        <end position="117"/>
    </location>
</feature>
<sequence>MQLGDSSQPIWVEFKPAFNQNDGLRVYFCTKNGLLLELSEVEPLRWENHGRPPGADVATIADVVTVRTEVVYTISFKPPVEGKVTEKDKAAGKGKSLERSESEATARERKGKKKMMGGIASGGKRYLGFWVIELQATGGGEGERGGESGRRREEFREKSDGGFQLVKHLLDRIELVRTTEEKEVKPGETAQGSKCKMG</sequence>
<evidence type="ECO:0000256" key="1">
    <source>
        <dbReference type="SAM" id="MobiDB-lite"/>
    </source>
</evidence>
<dbReference type="AlphaFoldDB" id="A0A061E2A8"/>
<reference evidence="2 3" key="1">
    <citation type="journal article" date="2013" name="Genome Biol.">
        <title>The genome sequence of the most widely cultivated cacao type and its use to identify candidate genes regulating pod color.</title>
        <authorList>
            <person name="Motamayor J.C."/>
            <person name="Mockaitis K."/>
            <person name="Schmutz J."/>
            <person name="Haiminen N."/>
            <person name="Iii D.L."/>
            <person name="Cornejo O."/>
            <person name="Findley S.D."/>
            <person name="Zheng P."/>
            <person name="Utro F."/>
            <person name="Royaert S."/>
            <person name="Saski C."/>
            <person name="Jenkins J."/>
            <person name="Podicheti R."/>
            <person name="Zhao M."/>
            <person name="Scheffler B.E."/>
            <person name="Stack J.C."/>
            <person name="Feltus F.A."/>
            <person name="Mustiga G.M."/>
            <person name="Amores F."/>
            <person name="Phillips W."/>
            <person name="Marelli J.P."/>
            <person name="May G.D."/>
            <person name="Shapiro H."/>
            <person name="Ma J."/>
            <person name="Bustamante C.D."/>
            <person name="Schnell R.J."/>
            <person name="Main D."/>
            <person name="Gilbert D."/>
            <person name="Parida L."/>
            <person name="Kuhn D.N."/>
        </authorList>
    </citation>
    <scope>NUCLEOTIDE SEQUENCE [LARGE SCALE GENOMIC DNA]</scope>
    <source>
        <strain evidence="3">cv. Matina 1-6</strain>
    </source>
</reference>
<dbReference type="InParanoid" id="A0A061E2A8"/>
<gene>
    <name evidence="2" type="ORF">TCM_005666</name>
</gene>
<protein>
    <submittedName>
        <fullName evidence="2">Uncharacterized protein</fullName>
    </submittedName>
</protein>
<dbReference type="PANTHER" id="PTHR36893">
    <property type="entry name" value="OS01G0275950 PROTEIN"/>
    <property type="match status" value="1"/>
</dbReference>
<feature type="compositionally biased region" description="Basic and acidic residues" evidence="1">
    <location>
        <begin position="85"/>
        <end position="108"/>
    </location>
</feature>
<evidence type="ECO:0000313" key="3">
    <source>
        <dbReference type="Proteomes" id="UP000026915"/>
    </source>
</evidence>
<dbReference type="Proteomes" id="UP000026915">
    <property type="component" value="Chromosome 1"/>
</dbReference>
<proteinExistence type="predicted"/>
<dbReference type="HOGENOM" id="CLU_1380261_0_0_1"/>
<dbReference type="EMBL" id="CM001879">
    <property type="protein sequence ID" value="EOX96418.1"/>
    <property type="molecule type" value="Genomic_DNA"/>
</dbReference>
<dbReference type="Gramene" id="EOX96418">
    <property type="protein sequence ID" value="EOX96418"/>
    <property type="gene ID" value="TCM_005666"/>
</dbReference>
<dbReference type="PANTHER" id="PTHR36893:SF1">
    <property type="entry name" value="BULB-TYPE LECTIN DOMAIN-CONTAINING PROTEIN"/>
    <property type="match status" value="1"/>
</dbReference>